<name>A0ACB9K9W4_9ASTR</name>
<protein>
    <submittedName>
        <fullName evidence="1">Uncharacterized protein</fullName>
    </submittedName>
</protein>
<organism evidence="1 2">
    <name type="scientific">Smallanthus sonchifolius</name>
    <dbReference type="NCBI Taxonomy" id="185202"/>
    <lineage>
        <taxon>Eukaryota</taxon>
        <taxon>Viridiplantae</taxon>
        <taxon>Streptophyta</taxon>
        <taxon>Embryophyta</taxon>
        <taxon>Tracheophyta</taxon>
        <taxon>Spermatophyta</taxon>
        <taxon>Magnoliopsida</taxon>
        <taxon>eudicotyledons</taxon>
        <taxon>Gunneridae</taxon>
        <taxon>Pentapetalae</taxon>
        <taxon>asterids</taxon>
        <taxon>campanulids</taxon>
        <taxon>Asterales</taxon>
        <taxon>Asteraceae</taxon>
        <taxon>Asteroideae</taxon>
        <taxon>Heliantheae alliance</taxon>
        <taxon>Millerieae</taxon>
        <taxon>Smallanthus</taxon>
    </lineage>
</organism>
<sequence length="141" mass="16210">MFDIRAYWIRNTGPRLRITGSPPSRNPYQAPRLHNQLPPPMRDPYLAPDPYHPDPRARQTMVPTSAMGVPFDAIHQYVRTSEFVRQGMDHGIRHNLLGQSIDNLGNQVWCQEEKIASLEEDREILVARTEATRAKARLLSK</sequence>
<dbReference type="Proteomes" id="UP001056120">
    <property type="component" value="Linkage Group LG01"/>
</dbReference>
<reference evidence="2" key="1">
    <citation type="journal article" date="2022" name="Mol. Ecol. Resour.">
        <title>The genomes of chicory, endive, great burdock and yacon provide insights into Asteraceae palaeo-polyploidization history and plant inulin production.</title>
        <authorList>
            <person name="Fan W."/>
            <person name="Wang S."/>
            <person name="Wang H."/>
            <person name="Wang A."/>
            <person name="Jiang F."/>
            <person name="Liu H."/>
            <person name="Zhao H."/>
            <person name="Xu D."/>
            <person name="Zhang Y."/>
        </authorList>
    </citation>
    <scope>NUCLEOTIDE SEQUENCE [LARGE SCALE GENOMIC DNA]</scope>
    <source>
        <strain evidence="2">cv. Yunnan</strain>
    </source>
</reference>
<evidence type="ECO:0000313" key="2">
    <source>
        <dbReference type="Proteomes" id="UP001056120"/>
    </source>
</evidence>
<evidence type="ECO:0000313" key="1">
    <source>
        <dbReference type="EMBL" id="KAI3828980.1"/>
    </source>
</evidence>
<dbReference type="EMBL" id="CM042018">
    <property type="protein sequence ID" value="KAI3828980.1"/>
    <property type="molecule type" value="Genomic_DNA"/>
</dbReference>
<proteinExistence type="predicted"/>
<comment type="caution">
    <text evidence="1">The sequence shown here is derived from an EMBL/GenBank/DDBJ whole genome shotgun (WGS) entry which is preliminary data.</text>
</comment>
<keyword evidence="2" id="KW-1185">Reference proteome</keyword>
<gene>
    <name evidence="1" type="ORF">L1987_03093</name>
</gene>
<reference evidence="1 2" key="2">
    <citation type="journal article" date="2022" name="Mol. Ecol. Resour.">
        <title>The genomes of chicory, endive, great burdock and yacon provide insights into Asteraceae paleo-polyploidization history and plant inulin production.</title>
        <authorList>
            <person name="Fan W."/>
            <person name="Wang S."/>
            <person name="Wang H."/>
            <person name="Wang A."/>
            <person name="Jiang F."/>
            <person name="Liu H."/>
            <person name="Zhao H."/>
            <person name="Xu D."/>
            <person name="Zhang Y."/>
        </authorList>
    </citation>
    <scope>NUCLEOTIDE SEQUENCE [LARGE SCALE GENOMIC DNA]</scope>
    <source>
        <strain evidence="2">cv. Yunnan</strain>
        <tissue evidence="1">Leaves</tissue>
    </source>
</reference>
<accession>A0ACB9K9W4</accession>